<dbReference type="VEuPathDB" id="FungiDB:BTJ68_04760"/>
<reference evidence="2 3" key="1">
    <citation type="journal article" date="2018" name="BMC Genomics">
        <title>Genomic evidence for intraspecific hybridization in a clonal and extremely halotolerant yeast.</title>
        <authorList>
            <person name="Gostincar C."/>
            <person name="Stajich J.E."/>
            <person name="Zupancic J."/>
            <person name="Zalar P."/>
            <person name="Gunde-Cimerman N."/>
        </authorList>
    </citation>
    <scope>NUCLEOTIDE SEQUENCE [LARGE SCALE GENOMIC DNA]</scope>
    <source>
        <strain evidence="2 3">EXF-2682</strain>
    </source>
</reference>
<feature type="transmembrane region" description="Helical" evidence="1">
    <location>
        <begin position="110"/>
        <end position="130"/>
    </location>
</feature>
<organism evidence="2 3">
    <name type="scientific">Hortaea werneckii</name>
    <name type="common">Black yeast</name>
    <name type="synonym">Cladosporium werneckii</name>
    <dbReference type="NCBI Taxonomy" id="91943"/>
    <lineage>
        <taxon>Eukaryota</taxon>
        <taxon>Fungi</taxon>
        <taxon>Dikarya</taxon>
        <taxon>Ascomycota</taxon>
        <taxon>Pezizomycotina</taxon>
        <taxon>Dothideomycetes</taxon>
        <taxon>Dothideomycetidae</taxon>
        <taxon>Mycosphaerellales</taxon>
        <taxon>Teratosphaeriaceae</taxon>
        <taxon>Hortaea</taxon>
    </lineage>
</organism>
<dbReference type="OrthoDB" id="3540210at2759"/>
<keyword evidence="1" id="KW-1133">Transmembrane helix</keyword>
<keyword evidence="1" id="KW-0812">Transmembrane</keyword>
<evidence type="ECO:0000313" key="2">
    <source>
        <dbReference type="EMBL" id="RMY46153.1"/>
    </source>
</evidence>
<dbReference type="AlphaFoldDB" id="A0A3M7C278"/>
<dbReference type="EMBL" id="QWIP01001435">
    <property type="protein sequence ID" value="RMY46153.1"/>
    <property type="molecule type" value="Genomic_DNA"/>
</dbReference>
<name>A0A3M7C278_HORWE</name>
<feature type="transmembrane region" description="Helical" evidence="1">
    <location>
        <begin position="34"/>
        <end position="58"/>
    </location>
</feature>
<dbReference type="Proteomes" id="UP000269276">
    <property type="component" value="Unassembled WGS sequence"/>
</dbReference>
<protein>
    <submittedName>
        <fullName evidence="2">Uncharacterized protein</fullName>
    </submittedName>
</protein>
<comment type="caution">
    <text evidence="2">The sequence shown here is derived from an EMBL/GenBank/DDBJ whole genome shotgun (WGS) entry which is preliminary data.</text>
</comment>
<evidence type="ECO:0000256" key="1">
    <source>
        <dbReference type="SAM" id="Phobius"/>
    </source>
</evidence>
<gene>
    <name evidence="2" type="ORF">D0863_15903</name>
</gene>
<accession>A0A3M7C278</accession>
<keyword evidence="1" id="KW-0472">Membrane</keyword>
<evidence type="ECO:0000313" key="3">
    <source>
        <dbReference type="Proteomes" id="UP000269276"/>
    </source>
</evidence>
<proteinExistence type="predicted"/>
<feature type="transmembrane region" description="Helical" evidence="1">
    <location>
        <begin position="553"/>
        <end position="577"/>
    </location>
</feature>
<sequence length="659" mass="73135">MAAPLPVLYAVWQDHTREGLAAYTVTLPARYGDFLVAGLALIVTLTGEGLWKIVAYILHQVGAKGSGMDIQHLEHQVILRNQAMPFDSILEFSKIAWTWRHSRLRPLRRAFGLMFWPLIILMGFSLASVFSANVSKPAYEVNRILLESNACGLLMPSIEDQQTEKGRFETHEKYMKDMRQSRAYAEECYRGLHGSAICNDFASARLPYTIQQEVTCPFGNRCLLGRSGAVRYDTGKLNSHVHLGVNAVPADRVDFRKVTTCSVLDIQDRTEILTEEVTGQELWNTSRVFLGPVAGVSNWTLQHSDLLRRLEQPYTINSFHNLDVVSNVSATDERGNGDWLPIEDLTVEAADVSLHLVAANNVKYADAVYDPLFSATRKASYGAYIPDDMVRALACTDQLQVCGHNSDHCTPLLGTSLLNHNLSSSYGFSGTQEATAIRIALAFHRASSYFVVTSNPSSALIASDVVIPPAQDSSSLPNDQWIDETTAWFQTGLASLQLEMVQYPNNFWSVNGSGQTGITPPDEYPRMEMRAPLSELCGRQLGTNTGSYQSFSLIGLLVIGIVAFLVFLTSLTITYWAPLFVREHKKIAYDADGKLQLLRQLLQAQGLEGWERRTLTAEVPALRESHEEATAGPAERSDDFVGYQRTVVAHIHPPKMTSD</sequence>